<dbReference type="EMBL" id="JADGMS010000012">
    <property type="protein sequence ID" value="KAF9671168.1"/>
    <property type="molecule type" value="Genomic_DNA"/>
</dbReference>
<reference evidence="1 2" key="1">
    <citation type="submission" date="2020-10" db="EMBL/GenBank/DDBJ databases">
        <title>Plant Genome Project.</title>
        <authorList>
            <person name="Zhang R.-G."/>
        </authorList>
    </citation>
    <scope>NUCLEOTIDE SEQUENCE [LARGE SCALE GENOMIC DNA]</scope>
    <source>
        <strain evidence="1">FAFU-HL-1</strain>
        <tissue evidence="1">Leaf</tissue>
    </source>
</reference>
<protein>
    <submittedName>
        <fullName evidence="1">Uncharacterized protein</fullName>
    </submittedName>
</protein>
<accession>A0A835MVK1</accession>
<proteinExistence type="predicted"/>
<evidence type="ECO:0000313" key="2">
    <source>
        <dbReference type="Proteomes" id="UP000657918"/>
    </source>
</evidence>
<gene>
    <name evidence="1" type="ORF">SADUNF_Sadunf12G0019400</name>
</gene>
<organism evidence="1 2">
    <name type="scientific">Salix dunnii</name>
    <dbReference type="NCBI Taxonomy" id="1413687"/>
    <lineage>
        <taxon>Eukaryota</taxon>
        <taxon>Viridiplantae</taxon>
        <taxon>Streptophyta</taxon>
        <taxon>Embryophyta</taxon>
        <taxon>Tracheophyta</taxon>
        <taxon>Spermatophyta</taxon>
        <taxon>Magnoliopsida</taxon>
        <taxon>eudicotyledons</taxon>
        <taxon>Gunneridae</taxon>
        <taxon>Pentapetalae</taxon>
        <taxon>rosids</taxon>
        <taxon>fabids</taxon>
        <taxon>Malpighiales</taxon>
        <taxon>Salicaceae</taxon>
        <taxon>Saliceae</taxon>
        <taxon>Salix</taxon>
    </lineage>
</organism>
<dbReference type="Proteomes" id="UP000657918">
    <property type="component" value="Unassembled WGS sequence"/>
</dbReference>
<sequence>MLSPISYRCKFKAPFVSLTLKRREQRSSDKDRHMFFSVAGSSESEAMGAFYVLGFTLLTWKISRMKNATLANSLEREKIRNCQMA</sequence>
<comment type="caution">
    <text evidence="1">The sequence shown here is derived from an EMBL/GenBank/DDBJ whole genome shotgun (WGS) entry which is preliminary data.</text>
</comment>
<dbReference type="AlphaFoldDB" id="A0A835MVK1"/>
<name>A0A835MVK1_9ROSI</name>
<evidence type="ECO:0000313" key="1">
    <source>
        <dbReference type="EMBL" id="KAF9671168.1"/>
    </source>
</evidence>
<keyword evidence="2" id="KW-1185">Reference proteome</keyword>